<dbReference type="AlphaFoldDB" id="A0A927K1D4"/>
<evidence type="ECO:0000256" key="1">
    <source>
        <dbReference type="PROSITE-ProRule" id="PRU00409"/>
    </source>
</evidence>
<evidence type="ECO:0000259" key="2">
    <source>
        <dbReference type="PROSITE" id="PS50975"/>
    </source>
</evidence>
<dbReference type="InterPro" id="IPR013815">
    <property type="entry name" value="ATP_grasp_subdomain_1"/>
</dbReference>
<name>A0A927K1D4_9ACTN</name>
<dbReference type="PROSITE" id="PS50975">
    <property type="entry name" value="ATP_GRASP"/>
    <property type="match status" value="1"/>
</dbReference>
<dbReference type="Gene3D" id="3.30.470.20">
    <property type="entry name" value="ATP-grasp fold, B domain"/>
    <property type="match status" value="1"/>
</dbReference>
<dbReference type="InterPro" id="IPR011761">
    <property type="entry name" value="ATP-grasp"/>
</dbReference>
<dbReference type="PANTHER" id="PTHR39217:SF1">
    <property type="entry name" value="GLUTATHIONE SYNTHETASE"/>
    <property type="match status" value="1"/>
</dbReference>
<dbReference type="RefSeq" id="WP_192140022.1">
    <property type="nucleotide sequence ID" value="NZ_JACYXZ010000001.1"/>
</dbReference>
<reference evidence="3" key="1">
    <citation type="submission" date="2020-09" db="EMBL/GenBank/DDBJ databases">
        <title>Nocardioides sp. strain MJB4 16S ribosomal RNA gene Genome sequencing and assembly.</title>
        <authorList>
            <person name="Kim I."/>
        </authorList>
    </citation>
    <scope>NUCLEOTIDE SEQUENCE</scope>
    <source>
        <strain evidence="3">MJB4</strain>
    </source>
</reference>
<keyword evidence="4" id="KW-1185">Reference proteome</keyword>
<dbReference type="InterPro" id="IPR004218">
    <property type="entry name" value="GSHS_ATP-bd"/>
</dbReference>
<evidence type="ECO:0000313" key="3">
    <source>
        <dbReference type="EMBL" id="MBD8868407.1"/>
    </source>
</evidence>
<keyword evidence="1" id="KW-0547">Nucleotide-binding</keyword>
<proteinExistence type="predicted"/>
<evidence type="ECO:0000313" key="4">
    <source>
        <dbReference type="Proteomes" id="UP000616839"/>
    </source>
</evidence>
<dbReference type="InterPro" id="IPR053191">
    <property type="entry name" value="DcsG_Biosynth_Enzyme"/>
</dbReference>
<protein>
    <recommendedName>
        <fullName evidence="2">ATP-grasp domain-containing protein</fullName>
    </recommendedName>
</protein>
<gene>
    <name evidence="3" type="ORF">IE331_02120</name>
</gene>
<dbReference type="Gene3D" id="3.30.1490.20">
    <property type="entry name" value="ATP-grasp fold, A domain"/>
    <property type="match status" value="1"/>
</dbReference>
<dbReference type="GO" id="GO:0046872">
    <property type="term" value="F:metal ion binding"/>
    <property type="evidence" value="ECO:0007669"/>
    <property type="project" value="InterPro"/>
</dbReference>
<keyword evidence="1" id="KW-0067">ATP-binding</keyword>
<dbReference type="GO" id="GO:0005524">
    <property type="term" value="F:ATP binding"/>
    <property type="evidence" value="ECO:0007669"/>
    <property type="project" value="UniProtKB-UniRule"/>
</dbReference>
<comment type="caution">
    <text evidence="3">The sequence shown here is derived from an EMBL/GenBank/DDBJ whole genome shotgun (WGS) entry which is preliminary data.</text>
</comment>
<organism evidence="3 4">
    <name type="scientific">Nocardioides donggukensis</name>
    <dbReference type="NCBI Taxonomy" id="2774019"/>
    <lineage>
        <taxon>Bacteria</taxon>
        <taxon>Bacillati</taxon>
        <taxon>Actinomycetota</taxon>
        <taxon>Actinomycetes</taxon>
        <taxon>Propionibacteriales</taxon>
        <taxon>Nocardioidaceae</taxon>
        <taxon>Nocardioides</taxon>
    </lineage>
</organism>
<dbReference type="PANTHER" id="PTHR39217">
    <property type="match status" value="1"/>
</dbReference>
<accession>A0A927K1D4</accession>
<feature type="domain" description="ATP-grasp" evidence="2">
    <location>
        <begin position="93"/>
        <end position="289"/>
    </location>
</feature>
<dbReference type="SUPFAM" id="SSF56059">
    <property type="entry name" value="Glutathione synthetase ATP-binding domain-like"/>
    <property type="match status" value="1"/>
</dbReference>
<dbReference type="Pfam" id="PF02955">
    <property type="entry name" value="GSH-S_ATP"/>
    <property type="match status" value="1"/>
</dbReference>
<dbReference type="GO" id="GO:0004363">
    <property type="term" value="F:glutathione synthase activity"/>
    <property type="evidence" value="ECO:0007669"/>
    <property type="project" value="InterPro"/>
</dbReference>
<sequence>MTDVLLATCADLPQGEPGAEHLDRALAARGIAGRWASWDDPAVDWAAAGLVAVRATWDYVGRPEAFLDWARGVERGGRLLNGAGVFAWNLDKAYLCDLPEVPVVPTVTADSRAELAEAVRRWGTAVVKPRVGAGGVGVLVVDDPADPRLGTVVRSHPDLPPAGGPWVVQPLVDAVRTEGETSVFVLDGVAVSQADKLPAGGEIRVHEHYGGSTRGVPLRDEAATLATGAVAAARALVPGDLDYARVDMMRLADGTLAVSELELIEPGLYLDVVPGNADPFADLVARALGVPVGG</sequence>
<dbReference type="EMBL" id="JACYXZ010000001">
    <property type="protein sequence ID" value="MBD8868407.1"/>
    <property type="molecule type" value="Genomic_DNA"/>
</dbReference>
<dbReference type="Proteomes" id="UP000616839">
    <property type="component" value="Unassembled WGS sequence"/>
</dbReference>